<organism evidence="1 2">
    <name type="scientific">Sanghuangporus baumii</name>
    <name type="common">Phellinus baumii</name>
    <dbReference type="NCBI Taxonomy" id="108892"/>
    <lineage>
        <taxon>Eukaryota</taxon>
        <taxon>Fungi</taxon>
        <taxon>Dikarya</taxon>
        <taxon>Basidiomycota</taxon>
        <taxon>Agaricomycotina</taxon>
        <taxon>Agaricomycetes</taxon>
        <taxon>Hymenochaetales</taxon>
        <taxon>Hymenochaetaceae</taxon>
        <taxon>Sanghuangporus</taxon>
    </lineage>
</organism>
<evidence type="ECO:0000313" key="2">
    <source>
        <dbReference type="Proteomes" id="UP000757232"/>
    </source>
</evidence>
<evidence type="ECO:0000313" key="1">
    <source>
        <dbReference type="EMBL" id="OCB85892.1"/>
    </source>
</evidence>
<dbReference type="EMBL" id="LNZH02000206">
    <property type="protein sequence ID" value="OCB85892.1"/>
    <property type="molecule type" value="Genomic_DNA"/>
</dbReference>
<accession>A0A9Q5N0U9</accession>
<gene>
    <name evidence="1" type="ORF">A7U60_g7025</name>
</gene>
<sequence length="569" mass="64776">MRDDPSRRTYESRRLRTSLRFSTYSDAKLAGLFLDNDFPVVLFKKVFDVILDPDFKPEDVTFEDVWDMFTYISGRRKKDALKRELAPAVTISDEEDKKAELAQIRTNPGVIPPLVLDLVVDRLIKARMPLGVATSDPWWASAFQSNIEPFYSMSLVHRSWTTIAQRGLRRRVVIPYQHINRFLLSPFCGPWITEMIIYWSVENGSIGVTKGDIWLLEALLDRTPNLRSLSFNTSLVWLKDFPQPSFDVNICLEIISDLLPDLENLWLKHMPAPVSSTEECLDTCVEMRSLCRQLPKLRSLRLLSISSWGSAVDEEDSSPNQLDLDWSEHPPSHLKAIELSHCEGVQREDLEWLLKPRSEFRLESLSLTTRVDYQKEASHSVLREALLDSAHEIKVLRLCIVGASGGSVRRSEVGQFTPFYTDSLLSCSKLLRLDIIVVDDATFNWNSILLPPSIEHLAIHLHDDFLQKCLLPPLASQTPTSFVQVITKILSTVPRLQTLLISGSQDMTGETVRYLDLDNFIDHINADVTPSQNSVAECLSAVCEKRGVRLVLTSHATPYYRWDVLQEPG</sequence>
<dbReference type="AlphaFoldDB" id="A0A9Q5N0U9"/>
<name>A0A9Q5N0U9_SANBA</name>
<comment type="caution">
    <text evidence="1">The sequence shown here is derived from an EMBL/GenBank/DDBJ whole genome shotgun (WGS) entry which is preliminary data.</text>
</comment>
<proteinExistence type="predicted"/>
<keyword evidence="2" id="KW-1185">Reference proteome</keyword>
<reference evidence="1" key="1">
    <citation type="submission" date="2016-06" db="EMBL/GenBank/DDBJ databases">
        <title>Draft Genome sequence of the fungus Inonotus baumii.</title>
        <authorList>
            <person name="Zhu H."/>
            <person name="Lin W."/>
        </authorList>
    </citation>
    <scope>NUCLEOTIDE SEQUENCE</scope>
    <source>
        <strain evidence="1">821</strain>
    </source>
</reference>
<dbReference type="Proteomes" id="UP000757232">
    <property type="component" value="Unassembled WGS sequence"/>
</dbReference>
<protein>
    <submittedName>
        <fullName evidence="1">Uncharacterized protein</fullName>
    </submittedName>
</protein>
<dbReference type="OrthoDB" id="3325387at2759"/>